<feature type="compositionally biased region" description="Basic and acidic residues" evidence="1">
    <location>
        <begin position="63"/>
        <end position="75"/>
    </location>
</feature>
<organism evidence="2 3">
    <name type="scientific">Pleuronectes platessa</name>
    <name type="common">European plaice</name>
    <dbReference type="NCBI Taxonomy" id="8262"/>
    <lineage>
        <taxon>Eukaryota</taxon>
        <taxon>Metazoa</taxon>
        <taxon>Chordata</taxon>
        <taxon>Craniata</taxon>
        <taxon>Vertebrata</taxon>
        <taxon>Euteleostomi</taxon>
        <taxon>Actinopterygii</taxon>
        <taxon>Neopterygii</taxon>
        <taxon>Teleostei</taxon>
        <taxon>Neoteleostei</taxon>
        <taxon>Acanthomorphata</taxon>
        <taxon>Carangaria</taxon>
        <taxon>Pleuronectiformes</taxon>
        <taxon>Pleuronectoidei</taxon>
        <taxon>Pleuronectidae</taxon>
        <taxon>Pleuronectes</taxon>
    </lineage>
</organism>
<dbReference type="AlphaFoldDB" id="A0A9N7YGJ6"/>
<evidence type="ECO:0000313" key="2">
    <source>
        <dbReference type="EMBL" id="CAB1424878.1"/>
    </source>
</evidence>
<sequence>MKWTSTQEQQERRGCPCASLRGRAPRGLRRHPIGRDVALVDVTQRGIPKVPKFSGREKRRNNPNKEETTRRETKGEAAPTIISDPSRCSRTDERQNITEPDLQLCCAEASLQAAMSDHSSSTGSSSSSTNSWTLLSPEDAAVENVGPVDDGTESLGDVASLSEELAGAAVEFRPIDILVETVLSEEGHQVCQETSPESSEGPIPSSPVQMSPLPHDPLDPLPDLDMESQAPVIHEIDTSSPCKQDLVSPAEESPDFDVEPEVNVATEIITAINPPSHVHADVSFAPVSTELPSPAPESLVPEEPVDESPAPETVGSVEAEEPVDESPAPETVGSVEAEEPVDESPAPETVGSVEAEEEAAVEEEATETWETGEQEGEKKRKKMSHPLVLATQAASMMA</sequence>
<feature type="compositionally biased region" description="Acidic residues" evidence="1">
    <location>
        <begin position="354"/>
        <end position="374"/>
    </location>
</feature>
<feature type="region of interest" description="Disordered" evidence="1">
    <location>
        <begin position="1"/>
        <end position="95"/>
    </location>
</feature>
<feature type="region of interest" description="Disordered" evidence="1">
    <location>
        <begin position="283"/>
        <end position="398"/>
    </location>
</feature>
<feature type="compositionally biased region" description="Basic residues" evidence="1">
    <location>
        <begin position="23"/>
        <end position="32"/>
    </location>
</feature>
<keyword evidence="3" id="KW-1185">Reference proteome</keyword>
<feature type="compositionally biased region" description="Low complexity" evidence="1">
    <location>
        <begin position="193"/>
        <end position="207"/>
    </location>
</feature>
<evidence type="ECO:0000256" key="1">
    <source>
        <dbReference type="SAM" id="MobiDB-lite"/>
    </source>
</evidence>
<dbReference type="EMBL" id="CADEAL010000761">
    <property type="protein sequence ID" value="CAB1424878.1"/>
    <property type="molecule type" value="Genomic_DNA"/>
</dbReference>
<accession>A0A9N7YGJ6</accession>
<gene>
    <name evidence="2" type="ORF">PLEPLA_LOCUS12807</name>
</gene>
<protein>
    <submittedName>
        <fullName evidence="2">Uncharacterized protein</fullName>
    </submittedName>
</protein>
<proteinExistence type="predicted"/>
<reference evidence="2" key="1">
    <citation type="submission" date="2020-03" db="EMBL/GenBank/DDBJ databases">
        <authorList>
            <person name="Weist P."/>
        </authorList>
    </citation>
    <scope>NUCLEOTIDE SEQUENCE</scope>
</reference>
<evidence type="ECO:0000313" key="3">
    <source>
        <dbReference type="Proteomes" id="UP001153269"/>
    </source>
</evidence>
<name>A0A9N7YGJ6_PLEPL</name>
<comment type="caution">
    <text evidence="2">The sequence shown here is derived from an EMBL/GenBank/DDBJ whole genome shotgun (WGS) entry which is preliminary data.</text>
</comment>
<feature type="region of interest" description="Disordered" evidence="1">
    <location>
        <begin position="188"/>
        <end position="259"/>
    </location>
</feature>
<dbReference type="Proteomes" id="UP001153269">
    <property type="component" value="Unassembled WGS sequence"/>
</dbReference>